<dbReference type="InterPro" id="IPR031804">
    <property type="entry name" value="DUF4743"/>
</dbReference>
<evidence type="ECO:0000313" key="4">
    <source>
        <dbReference type="EMBL" id="GLS04739.1"/>
    </source>
</evidence>
<evidence type="ECO:0000313" key="5">
    <source>
        <dbReference type="Proteomes" id="UP001156836"/>
    </source>
</evidence>
<dbReference type="RefSeq" id="WP_157235950.1">
    <property type="nucleotide sequence ID" value="NZ_BSOZ01000025.1"/>
</dbReference>
<keyword evidence="2" id="KW-0378">Hydrolase</keyword>
<dbReference type="Pfam" id="PF00293">
    <property type="entry name" value="NUDIX"/>
    <property type="match status" value="1"/>
</dbReference>
<name>A0ABQ6BT10_9NEIS</name>
<accession>A0ABQ6BT10</accession>
<sequence>MAHSTDSGARLTPRGYLASHPRFDPTGLTRLWLLGMPMGWLEAPTLRFLTRFDAAFRQLGDFGVQLLAETPDEAGAMLGRAALAMRENALVRGWRNERYTVFAPLPDGTPDLSQPLFALERAAFRRLGLVSRAVHINGYAPERTLWVGRRAADKSVDPGRLDNLAAGGLPHGESERDCVVRELWEEAGVPATLAMQATPRGSIRATRNEPDGTHDEILYCYDLALPDDFVPHNVDGEVAGFQRLDVSTVLARLPEFTWDAGTVTAQFLIDHDWA</sequence>
<protein>
    <recommendedName>
        <fullName evidence="3">Nudix hydrolase domain-containing protein</fullName>
    </recommendedName>
</protein>
<dbReference type="PROSITE" id="PS00893">
    <property type="entry name" value="NUDIX_BOX"/>
    <property type="match status" value="1"/>
</dbReference>
<dbReference type="InterPro" id="IPR015797">
    <property type="entry name" value="NUDIX_hydrolase-like_dom_sf"/>
</dbReference>
<reference evidence="5" key="1">
    <citation type="journal article" date="2019" name="Int. J. Syst. Evol. Microbiol.">
        <title>The Global Catalogue of Microorganisms (GCM) 10K type strain sequencing project: providing services to taxonomists for standard genome sequencing and annotation.</title>
        <authorList>
            <consortium name="The Broad Institute Genomics Platform"/>
            <consortium name="The Broad Institute Genome Sequencing Center for Infectious Disease"/>
            <person name="Wu L."/>
            <person name="Ma J."/>
        </authorList>
    </citation>
    <scope>NUCLEOTIDE SEQUENCE [LARGE SCALE GENOMIC DNA]</scope>
    <source>
        <strain evidence="5">NBRC 104970</strain>
    </source>
</reference>
<evidence type="ECO:0000256" key="1">
    <source>
        <dbReference type="ARBA" id="ARBA00001946"/>
    </source>
</evidence>
<dbReference type="SUPFAM" id="SSF55811">
    <property type="entry name" value="Nudix"/>
    <property type="match status" value="1"/>
</dbReference>
<gene>
    <name evidence="4" type="ORF">GCM10007860_18870</name>
</gene>
<dbReference type="InterPro" id="IPR020084">
    <property type="entry name" value="NUDIX_hydrolase_CS"/>
</dbReference>
<dbReference type="Pfam" id="PF15916">
    <property type="entry name" value="DUF4743"/>
    <property type="match status" value="1"/>
</dbReference>
<evidence type="ECO:0000259" key="3">
    <source>
        <dbReference type="PROSITE" id="PS51462"/>
    </source>
</evidence>
<evidence type="ECO:0000256" key="2">
    <source>
        <dbReference type="ARBA" id="ARBA00022801"/>
    </source>
</evidence>
<dbReference type="Gene3D" id="3.90.79.10">
    <property type="entry name" value="Nucleoside Triphosphate Pyrophosphohydrolase"/>
    <property type="match status" value="1"/>
</dbReference>
<comment type="caution">
    <text evidence="4">The sequence shown here is derived from an EMBL/GenBank/DDBJ whole genome shotgun (WGS) entry which is preliminary data.</text>
</comment>
<keyword evidence="5" id="KW-1185">Reference proteome</keyword>
<dbReference type="Proteomes" id="UP001156836">
    <property type="component" value="Unassembled WGS sequence"/>
</dbReference>
<comment type="cofactor">
    <cofactor evidence="1">
        <name>Mg(2+)</name>
        <dbReference type="ChEBI" id="CHEBI:18420"/>
    </cofactor>
</comment>
<proteinExistence type="predicted"/>
<dbReference type="EMBL" id="BSOZ01000025">
    <property type="protein sequence ID" value="GLS04739.1"/>
    <property type="molecule type" value="Genomic_DNA"/>
</dbReference>
<dbReference type="CDD" id="cd03676">
    <property type="entry name" value="NUDIX_Tnr3_like"/>
    <property type="match status" value="1"/>
</dbReference>
<feature type="domain" description="Nudix hydrolase" evidence="3">
    <location>
        <begin position="129"/>
        <end position="266"/>
    </location>
</feature>
<dbReference type="PROSITE" id="PS51462">
    <property type="entry name" value="NUDIX"/>
    <property type="match status" value="1"/>
</dbReference>
<organism evidence="4 5">
    <name type="scientific">Chitiniphilus shinanonensis</name>
    <dbReference type="NCBI Taxonomy" id="553088"/>
    <lineage>
        <taxon>Bacteria</taxon>
        <taxon>Pseudomonadati</taxon>
        <taxon>Pseudomonadota</taxon>
        <taxon>Betaproteobacteria</taxon>
        <taxon>Neisseriales</taxon>
        <taxon>Chitinibacteraceae</taxon>
        <taxon>Chitiniphilus</taxon>
    </lineage>
</organism>
<dbReference type="InterPro" id="IPR000086">
    <property type="entry name" value="NUDIX_hydrolase_dom"/>
</dbReference>